<comment type="similarity">
    <text evidence="1">Belongs to the cytochrome P450 family.</text>
</comment>
<dbReference type="PANTHER" id="PTHR46696">
    <property type="entry name" value="P450, PUTATIVE (EUROFUNG)-RELATED"/>
    <property type="match status" value="1"/>
</dbReference>
<proteinExistence type="inferred from homology"/>
<keyword evidence="2" id="KW-0349">Heme</keyword>
<keyword evidence="5" id="KW-0408">Iron</keyword>
<evidence type="ECO:0000313" key="7">
    <source>
        <dbReference type="EMBL" id="KYF54616.1"/>
    </source>
</evidence>
<dbReference type="GO" id="GO:0020037">
    <property type="term" value="F:heme binding"/>
    <property type="evidence" value="ECO:0007669"/>
    <property type="project" value="InterPro"/>
</dbReference>
<name>A0A150PG06_SORCE</name>
<evidence type="ECO:0000256" key="6">
    <source>
        <dbReference type="ARBA" id="ARBA00023033"/>
    </source>
</evidence>
<dbReference type="EMBL" id="JELY01001778">
    <property type="protein sequence ID" value="KYF54616.1"/>
    <property type="molecule type" value="Genomic_DNA"/>
</dbReference>
<dbReference type="SUPFAM" id="SSF48264">
    <property type="entry name" value="Cytochrome P450"/>
    <property type="match status" value="1"/>
</dbReference>
<organism evidence="7 8">
    <name type="scientific">Sorangium cellulosum</name>
    <name type="common">Polyangium cellulosum</name>
    <dbReference type="NCBI Taxonomy" id="56"/>
    <lineage>
        <taxon>Bacteria</taxon>
        <taxon>Pseudomonadati</taxon>
        <taxon>Myxococcota</taxon>
        <taxon>Polyangia</taxon>
        <taxon>Polyangiales</taxon>
        <taxon>Polyangiaceae</taxon>
        <taxon>Sorangium</taxon>
    </lineage>
</organism>
<dbReference type="InterPro" id="IPR036396">
    <property type="entry name" value="Cyt_P450_sf"/>
</dbReference>
<dbReference type="GO" id="GO:0016705">
    <property type="term" value="F:oxidoreductase activity, acting on paired donors, with incorporation or reduction of molecular oxygen"/>
    <property type="evidence" value="ECO:0007669"/>
    <property type="project" value="InterPro"/>
</dbReference>
<dbReference type="Pfam" id="PF00067">
    <property type="entry name" value="p450"/>
    <property type="match status" value="1"/>
</dbReference>
<evidence type="ECO:0000256" key="2">
    <source>
        <dbReference type="ARBA" id="ARBA00022617"/>
    </source>
</evidence>
<dbReference type="PRINTS" id="PR00359">
    <property type="entry name" value="BP450"/>
</dbReference>
<protein>
    <submittedName>
        <fullName evidence="7">Cytochrome P450</fullName>
    </submittedName>
</protein>
<dbReference type="InterPro" id="IPR001128">
    <property type="entry name" value="Cyt_P450"/>
</dbReference>
<sequence length="415" mass="45904">MSTTDAIAHPNQPDLDPFLAWLRHGRESSPVHPDENQPTWQLFGHADIHRVLSDPATFSSDMSKFIPPQSDFELFSRGNFVRMDPPMHRKLRDLVSQAFTPRVVSGLAPRIAAITGELLDGVGGAERFDLVGALAYPLPVIVIAELLGIPVADRESFRRWADSLLSREGTGALPDEATMNRMGSTLREMNEYLLAHIRQRRARPTDDLIGKLVRAELDGHRLEDEEIVGFVGLLLIAGHITTTALVGNAILCLDENPAAAAELRADPAGIPAAIEEVLRYRPPFPRLARRTTTEVEIGGKRIPADRILILWLASANRDSAQFEDPDRFNIHRKPNPHLSFGYSIHFCLGAPLARLEAKIALEILLDRYRSIAVARDDRREFFNPFTMISAKRLPVTVEAARAGGKGEAPRGVVSA</sequence>
<accession>A0A150PG06</accession>
<keyword evidence="6" id="KW-0503">Monooxygenase</keyword>
<dbReference type="Proteomes" id="UP000075420">
    <property type="component" value="Unassembled WGS sequence"/>
</dbReference>
<evidence type="ECO:0000256" key="3">
    <source>
        <dbReference type="ARBA" id="ARBA00022723"/>
    </source>
</evidence>
<evidence type="ECO:0000256" key="4">
    <source>
        <dbReference type="ARBA" id="ARBA00023002"/>
    </source>
</evidence>
<comment type="caution">
    <text evidence="7">The sequence shown here is derived from an EMBL/GenBank/DDBJ whole genome shotgun (WGS) entry which is preliminary data.</text>
</comment>
<evidence type="ECO:0000256" key="1">
    <source>
        <dbReference type="ARBA" id="ARBA00010617"/>
    </source>
</evidence>
<dbReference type="CDD" id="cd11032">
    <property type="entry name" value="P450_EryK-like"/>
    <property type="match status" value="1"/>
</dbReference>
<dbReference type="GO" id="GO:0004497">
    <property type="term" value="F:monooxygenase activity"/>
    <property type="evidence" value="ECO:0007669"/>
    <property type="project" value="UniProtKB-KW"/>
</dbReference>
<evidence type="ECO:0000256" key="5">
    <source>
        <dbReference type="ARBA" id="ARBA00023004"/>
    </source>
</evidence>
<keyword evidence="4" id="KW-0560">Oxidoreductase</keyword>
<dbReference type="InterPro" id="IPR002397">
    <property type="entry name" value="Cyt_P450_B"/>
</dbReference>
<keyword evidence="3" id="KW-0479">Metal-binding</keyword>
<dbReference type="PANTHER" id="PTHR46696:SF1">
    <property type="entry name" value="CYTOCHROME P450 YJIB-RELATED"/>
    <property type="match status" value="1"/>
</dbReference>
<dbReference type="Gene3D" id="1.10.630.10">
    <property type="entry name" value="Cytochrome P450"/>
    <property type="match status" value="1"/>
</dbReference>
<dbReference type="GO" id="GO:0005506">
    <property type="term" value="F:iron ion binding"/>
    <property type="evidence" value="ECO:0007669"/>
    <property type="project" value="InterPro"/>
</dbReference>
<dbReference type="AlphaFoldDB" id="A0A150PG06"/>
<evidence type="ECO:0000313" key="8">
    <source>
        <dbReference type="Proteomes" id="UP000075420"/>
    </source>
</evidence>
<gene>
    <name evidence="7" type="ORF">BE08_11890</name>
</gene>
<dbReference type="FunFam" id="1.10.630.10:FF:000018">
    <property type="entry name" value="Cytochrome P450 monooxygenase"/>
    <property type="match status" value="1"/>
</dbReference>
<reference evidence="7 8" key="1">
    <citation type="submission" date="2014-02" db="EMBL/GenBank/DDBJ databases">
        <title>The small core and large imbalanced accessory genome model reveals a collaborative survival strategy of Sorangium cellulosum strains in nature.</title>
        <authorList>
            <person name="Han K."/>
            <person name="Peng R."/>
            <person name="Blom J."/>
            <person name="Li Y.-Z."/>
        </authorList>
    </citation>
    <scope>NUCLEOTIDE SEQUENCE [LARGE SCALE GENOMIC DNA]</scope>
    <source>
        <strain evidence="7 8">So0157-25</strain>
    </source>
</reference>